<dbReference type="PANTHER" id="PTHR30383">
    <property type="entry name" value="THIOESTERASE 1/PROTEASE 1/LYSOPHOSPHOLIPASE L1"/>
    <property type="match status" value="1"/>
</dbReference>
<dbReference type="Pfam" id="PF13472">
    <property type="entry name" value="Lipase_GDSL_2"/>
    <property type="match status" value="1"/>
</dbReference>
<dbReference type="STRING" id="673521.SAMN05660991_04438"/>
<reference evidence="4" key="1">
    <citation type="submission" date="2016-10" db="EMBL/GenBank/DDBJ databases">
        <authorList>
            <person name="Varghese N."/>
            <person name="Submissions S."/>
        </authorList>
    </citation>
    <scope>NUCLEOTIDE SEQUENCE [LARGE SCALE GENOMIC DNA]</scope>
    <source>
        <strain evidence="4">DSM 45413</strain>
    </source>
</reference>
<dbReference type="AlphaFoldDB" id="A0A1H8WHW6"/>
<feature type="domain" description="SGNH hydrolase-type esterase" evidence="2">
    <location>
        <begin position="245"/>
        <end position="386"/>
    </location>
</feature>
<dbReference type="InterPro" id="IPR013830">
    <property type="entry name" value="SGNH_hydro"/>
</dbReference>
<dbReference type="EMBL" id="FOEE01000020">
    <property type="protein sequence ID" value="SEP27255.1"/>
    <property type="molecule type" value="Genomic_DNA"/>
</dbReference>
<evidence type="ECO:0000313" key="3">
    <source>
        <dbReference type="EMBL" id="SEP27255.1"/>
    </source>
</evidence>
<gene>
    <name evidence="3" type="ORF">SAMN05660991_04438</name>
</gene>
<dbReference type="InterPro" id="IPR006311">
    <property type="entry name" value="TAT_signal"/>
</dbReference>
<dbReference type="Proteomes" id="UP000198960">
    <property type="component" value="Unassembled WGS sequence"/>
</dbReference>
<feature type="region of interest" description="Disordered" evidence="1">
    <location>
        <begin position="1"/>
        <end position="24"/>
    </location>
</feature>
<evidence type="ECO:0000259" key="2">
    <source>
        <dbReference type="Pfam" id="PF13472"/>
    </source>
</evidence>
<sequence length="406" mass="41777">MTCTSERSAARPGDEQGGGSGKSRRTFFARGATLGLGIAAVGGVVGGSVADAAPVLPQPPQFDSATSVYNLKGANTRRTRAALALARLGAGVARIGFLGDSVTAGTGTTRGTSDPVTLLRQQFARAKFRTGELVHLYSAAPEPRVTYAGTWADQSINVPWRRGQAGATLTFSGVGRYLELVVSNESVTGFTTAIDGGAPVSHTTTGALTYKTMTLDAGTDGAHTLVLKLAGNSFVYGVGIRHADGVVVENAGISGAATANFLASFGSANVMSAASYFDVDTFLVELGANDMYQAVPVATYKTNLLAIVDKCLASGANVVLVATHTPAGNSGWPPYLAAQYEIADLRDLPLLDLTDRMGWLGTAGDFDGTPYDLAVPDGKHLTAVGNSVKAMAWLDVLGPIGTGTQP</sequence>
<proteinExistence type="predicted"/>
<keyword evidence="4" id="KW-1185">Reference proteome</keyword>
<evidence type="ECO:0000256" key="1">
    <source>
        <dbReference type="SAM" id="MobiDB-lite"/>
    </source>
</evidence>
<protein>
    <submittedName>
        <fullName evidence="3">Lysophospholipase L1</fullName>
    </submittedName>
</protein>
<dbReference type="GO" id="GO:0004622">
    <property type="term" value="F:phosphatidylcholine lysophospholipase activity"/>
    <property type="evidence" value="ECO:0007669"/>
    <property type="project" value="TreeGrafter"/>
</dbReference>
<name>A0A1H8WHW6_9ACTN</name>
<dbReference type="RefSeq" id="WP_091949035.1">
    <property type="nucleotide sequence ID" value="NZ_FOEE01000020.1"/>
</dbReference>
<dbReference type="InterPro" id="IPR051532">
    <property type="entry name" value="Ester_Hydrolysis_Enzymes"/>
</dbReference>
<dbReference type="InterPro" id="IPR036514">
    <property type="entry name" value="SGNH_hydro_sf"/>
</dbReference>
<dbReference type="PANTHER" id="PTHR30383:SF5">
    <property type="entry name" value="SGNH HYDROLASE-TYPE ESTERASE DOMAIN-CONTAINING PROTEIN"/>
    <property type="match status" value="1"/>
</dbReference>
<organism evidence="3 4">
    <name type="scientific">Trujillonella endophytica</name>
    <dbReference type="NCBI Taxonomy" id="673521"/>
    <lineage>
        <taxon>Bacteria</taxon>
        <taxon>Bacillati</taxon>
        <taxon>Actinomycetota</taxon>
        <taxon>Actinomycetes</taxon>
        <taxon>Geodermatophilales</taxon>
        <taxon>Geodermatophilaceae</taxon>
        <taxon>Trujillonella</taxon>
    </lineage>
</organism>
<dbReference type="PROSITE" id="PS51318">
    <property type="entry name" value="TAT"/>
    <property type="match status" value="1"/>
</dbReference>
<dbReference type="SUPFAM" id="SSF52266">
    <property type="entry name" value="SGNH hydrolase"/>
    <property type="match status" value="1"/>
</dbReference>
<accession>A0A1H8WHW6</accession>
<dbReference type="Gene3D" id="3.40.50.1110">
    <property type="entry name" value="SGNH hydrolase"/>
    <property type="match status" value="1"/>
</dbReference>
<evidence type="ECO:0000313" key="4">
    <source>
        <dbReference type="Proteomes" id="UP000198960"/>
    </source>
</evidence>